<keyword evidence="2" id="KW-1185">Reference proteome</keyword>
<name>A0A1Q4H8Z0_9MYCO</name>
<dbReference type="SUPFAM" id="SSF51726">
    <property type="entry name" value="UROD/MetE-like"/>
    <property type="match status" value="1"/>
</dbReference>
<reference evidence="1 2" key="1">
    <citation type="submission" date="2017-10" db="EMBL/GenBank/DDBJ databases">
        <title>The new phylogeny of genus Mycobacterium.</title>
        <authorList>
            <person name="Tortoli E."/>
            <person name="Trovato A."/>
            <person name="Cirillo D.M."/>
        </authorList>
    </citation>
    <scope>NUCLEOTIDE SEQUENCE [LARGE SCALE GENOMIC DNA]</scope>
    <source>
        <strain evidence="1 2">IP141170001</strain>
    </source>
</reference>
<evidence type="ECO:0000313" key="2">
    <source>
        <dbReference type="Proteomes" id="UP000220340"/>
    </source>
</evidence>
<proteinExistence type="predicted"/>
<dbReference type="STRING" id="1801.BRW64_19775"/>
<comment type="caution">
    <text evidence="1">The sequence shown here is derived from an EMBL/GenBank/DDBJ whole genome shotgun (WGS) entry which is preliminary data.</text>
</comment>
<protein>
    <submittedName>
        <fullName evidence="1">Uncharacterized protein</fullName>
    </submittedName>
</protein>
<accession>A0A1Q4H8Z0</accession>
<dbReference type="InterPro" id="IPR038071">
    <property type="entry name" value="UROD/MetE-like_sf"/>
</dbReference>
<dbReference type="OrthoDB" id="4504900at2"/>
<evidence type="ECO:0000313" key="1">
    <source>
        <dbReference type="EMBL" id="PEG55642.1"/>
    </source>
</evidence>
<dbReference type="RefSeq" id="WP_073858146.1">
    <property type="nucleotide sequence ID" value="NZ_BAAATC010000019.1"/>
</dbReference>
<dbReference type="AlphaFoldDB" id="A0A1Q4H8Z0"/>
<dbReference type="Proteomes" id="UP000220340">
    <property type="component" value="Unassembled WGS sequence"/>
</dbReference>
<organism evidence="1 2">
    <name type="scientific">Mycolicibacterium diernhoferi</name>
    <dbReference type="NCBI Taxonomy" id="1801"/>
    <lineage>
        <taxon>Bacteria</taxon>
        <taxon>Bacillati</taxon>
        <taxon>Actinomycetota</taxon>
        <taxon>Actinomycetes</taxon>
        <taxon>Mycobacteriales</taxon>
        <taxon>Mycobacteriaceae</taxon>
        <taxon>Mycolicibacterium</taxon>
    </lineage>
</organism>
<dbReference type="EMBL" id="PDCR01000005">
    <property type="protein sequence ID" value="PEG55642.1"/>
    <property type="molecule type" value="Genomic_DNA"/>
</dbReference>
<sequence>MGYRNRFYLTGSINQPTVQDAFRFVGQRLQGHGVGQTAKVTRVPDGEPGNRANWVLTQTPHFLDNPTLDVVDRGGRELARLKPGTTGADVRFPAFDYADHAIASYALFRAARERGELAPESKFLVSLPTPFNAVNFFVEFGSQVEVARAYEAPLRDSVQAIQDAIPHRDLAIQWDLPVEDATIEGWFPNPYKDFEEIYAVTARPASWVHEDVELTFHLCYGDSKFGASPFMGDPPDAEAAARGGRHIYPRDASVIVAVSNGLSRHVPRRIDAIHAATVTAWNRLAHWQPLANLAIEPETEFYLGLLHAEDGATGARYRAALAAKFLPQFGISTECGLGRHSAEQLDQVATAVTELFEARENALA</sequence>
<gene>
    <name evidence="1" type="ORF">CRI78_05115</name>
</gene>